<proteinExistence type="predicted"/>
<dbReference type="Proteomes" id="UP000281553">
    <property type="component" value="Unassembled WGS sequence"/>
</dbReference>
<evidence type="ECO:0000313" key="2">
    <source>
        <dbReference type="Proteomes" id="UP000281553"/>
    </source>
</evidence>
<reference evidence="1 2" key="1">
    <citation type="submission" date="2018-11" db="EMBL/GenBank/DDBJ databases">
        <authorList>
            <consortium name="Pathogen Informatics"/>
        </authorList>
    </citation>
    <scope>NUCLEOTIDE SEQUENCE [LARGE SCALE GENOMIC DNA]</scope>
</reference>
<accession>A0A3P7NY93</accession>
<protein>
    <submittedName>
        <fullName evidence="1">Uncharacterized protein</fullName>
    </submittedName>
</protein>
<dbReference type="OrthoDB" id="6258255at2759"/>
<sequence>MPQQPLFVTPEAHELGGQHARFHRLRDIILEEFENQPYVTMSTIKKRLTESGCEKITESALRSTIKVRFL</sequence>
<evidence type="ECO:0000313" key="1">
    <source>
        <dbReference type="EMBL" id="VDN13669.1"/>
    </source>
</evidence>
<keyword evidence="2" id="KW-1185">Reference proteome</keyword>
<name>A0A3P7NY93_DIBLA</name>
<dbReference type="AlphaFoldDB" id="A0A3P7NY93"/>
<dbReference type="EMBL" id="UYRU01057017">
    <property type="protein sequence ID" value="VDN13669.1"/>
    <property type="molecule type" value="Genomic_DNA"/>
</dbReference>
<organism evidence="1 2">
    <name type="scientific">Dibothriocephalus latus</name>
    <name type="common">Fish tapeworm</name>
    <name type="synonym">Diphyllobothrium latum</name>
    <dbReference type="NCBI Taxonomy" id="60516"/>
    <lineage>
        <taxon>Eukaryota</taxon>
        <taxon>Metazoa</taxon>
        <taxon>Spiralia</taxon>
        <taxon>Lophotrochozoa</taxon>
        <taxon>Platyhelminthes</taxon>
        <taxon>Cestoda</taxon>
        <taxon>Eucestoda</taxon>
        <taxon>Diphyllobothriidea</taxon>
        <taxon>Diphyllobothriidae</taxon>
        <taxon>Dibothriocephalus</taxon>
    </lineage>
</organism>
<gene>
    <name evidence="1" type="ORF">DILT_LOCUS9500</name>
</gene>